<dbReference type="InterPro" id="IPR011990">
    <property type="entry name" value="TPR-like_helical_dom_sf"/>
</dbReference>
<dbReference type="EMBL" id="JABWDY010030734">
    <property type="protein sequence ID" value="KAF5185416.1"/>
    <property type="molecule type" value="Genomic_DNA"/>
</dbReference>
<protein>
    <submittedName>
        <fullName evidence="10">Pre-mrna-splicing factor syf1</fullName>
    </submittedName>
</protein>
<feature type="domain" description="Pre-mRNA-splicing factor Syf1/CRNKL1-like C-terminal HAT-repeats" evidence="9">
    <location>
        <begin position="2"/>
        <end position="325"/>
    </location>
</feature>
<keyword evidence="5" id="KW-0677">Repeat</keyword>
<feature type="compositionally biased region" description="Basic and acidic residues" evidence="8">
    <location>
        <begin position="324"/>
        <end position="342"/>
    </location>
</feature>
<dbReference type="SMART" id="SM00386">
    <property type="entry name" value="HAT"/>
    <property type="match status" value="4"/>
</dbReference>
<dbReference type="GO" id="GO:0000349">
    <property type="term" value="P:generation of catalytic spliceosome for first transesterification step"/>
    <property type="evidence" value="ECO:0007669"/>
    <property type="project" value="TreeGrafter"/>
</dbReference>
<dbReference type="GO" id="GO:0000974">
    <property type="term" value="C:Prp19 complex"/>
    <property type="evidence" value="ECO:0007669"/>
    <property type="project" value="TreeGrafter"/>
</dbReference>
<dbReference type="Pfam" id="PF23231">
    <property type="entry name" value="HAT_Syf1_CNRKL1_C"/>
    <property type="match status" value="1"/>
</dbReference>
<sequence>MNYTSVDHIVSLWVHWAEMKLRHKNFSGALELMRRATTEPSLEVRQRLASVGYEPVQMKLHKSLRLWAFYVDLEESLGTLESARIVYERMLDLKIVPPLVLISYACLLEEHKLFEEAFEVYERGVKMFEYPHVKEIWITYISKFVKRYGKIKLERVRELFGRAREMIPAEFAKPLYLLYVKLEEDFGLAKCAMKWYDQAAKSVLGNNEKMSIYEKYIARAAKIFGVPKTRKIYELAQKSGGLPDKDVQLMCMKYADLENSLGEIDKGRAIYTFASQFADPQYDADFWSKWLEFEVRHGNPSTLQDMLLNKHTDDDESDIVQEDIPSKLKVVETNKDKHRQKDTNPGAPKLG</sequence>
<dbReference type="Proteomes" id="UP000554482">
    <property type="component" value="Unassembled WGS sequence"/>
</dbReference>
<dbReference type="OrthoDB" id="1727233at2759"/>
<accession>A0A7J6VJX4</accession>
<dbReference type="AlphaFoldDB" id="A0A7J6VJX4"/>
<evidence type="ECO:0000256" key="6">
    <source>
        <dbReference type="ARBA" id="ARBA00023187"/>
    </source>
</evidence>
<dbReference type="InterPro" id="IPR055430">
    <property type="entry name" value="HAT_Syf1_CNRKL1_C"/>
</dbReference>
<keyword evidence="11" id="KW-1185">Reference proteome</keyword>
<evidence type="ECO:0000259" key="9">
    <source>
        <dbReference type="Pfam" id="PF23231"/>
    </source>
</evidence>
<comment type="subcellular location">
    <subcellularLocation>
        <location evidence="1">Nucleus</location>
    </subcellularLocation>
</comment>
<dbReference type="FunFam" id="1.25.40.10:FF:000023">
    <property type="entry name" value="Pre-mRNA-splicing factor SYF1"/>
    <property type="match status" value="1"/>
</dbReference>
<comment type="caution">
    <text evidence="10">The sequence shown here is derived from an EMBL/GenBank/DDBJ whole genome shotgun (WGS) entry which is preliminary data.</text>
</comment>
<keyword evidence="7" id="KW-0539">Nucleus</keyword>
<proteinExistence type="inferred from homology"/>
<evidence type="ECO:0000256" key="4">
    <source>
        <dbReference type="ARBA" id="ARBA00022728"/>
    </source>
</evidence>
<evidence type="ECO:0000256" key="2">
    <source>
        <dbReference type="ARBA" id="ARBA00008644"/>
    </source>
</evidence>
<dbReference type="GO" id="GO:0071014">
    <property type="term" value="C:post-mRNA release spliceosomal complex"/>
    <property type="evidence" value="ECO:0007669"/>
    <property type="project" value="TreeGrafter"/>
</dbReference>
<evidence type="ECO:0000256" key="1">
    <source>
        <dbReference type="ARBA" id="ARBA00004123"/>
    </source>
</evidence>
<dbReference type="InterPro" id="IPR045075">
    <property type="entry name" value="Syf1-like"/>
</dbReference>
<keyword evidence="6" id="KW-0508">mRNA splicing</keyword>
<reference evidence="10 11" key="1">
    <citation type="submission" date="2020-06" db="EMBL/GenBank/DDBJ databases">
        <title>Transcriptomic and genomic resources for Thalictrum thalictroides and T. hernandezii: Facilitating candidate gene discovery in an emerging model plant lineage.</title>
        <authorList>
            <person name="Arias T."/>
            <person name="Riano-Pachon D.M."/>
            <person name="Di Stilio V.S."/>
        </authorList>
    </citation>
    <scope>NUCLEOTIDE SEQUENCE [LARGE SCALE GENOMIC DNA]</scope>
    <source>
        <strain evidence="11">cv. WT478/WT964</strain>
        <tissue evidence="10">Leaves</tissue>
    </source>
</reference>
<evidence type="ECO:0000256" key="8">
    <source>
        <dbReference type="SAM" id="MobiDB-lite"/>
    </source>
</evidence>
<dbReference type="Gene3D" id="1.25.40.10">
    <property type="entry name" value="Tetratricopeptide repeat domain"/>
    <property type="match status" value="2"/>
</dbReference>
<evidence type="ECO:0000256" key="5">
    <source>
        <dbReference type="ARBA" id="ARBA00022737"/>
    </source>
</evidence>
<evidence type="ECO:0000256" key="3">
    <source>
        <dbReference type="ARBA" id="ARBA00022664"/>
    </source>
</evidence>
<gene>
    <name evidence="10" type="ORF">FRX31_024998</name>
</gene>
<dbReference type="PANTHER" id="PTHR11246">
    <property type="entry name" value="PRE-MRNA SPLICING FACTOR"/>
    <property type="match status" value="1"/>
</dbReference>
<dbReference type="InterPro" id="IPR003107">
    <property type="entry name" value="HAT"/>
</dbReference>
<evidence type="ECO:0000313" key="11">
    <source>
        <dbReference type="Proteomes" id="UP000554482"/>
    </source>
</evidence>
<dbReference type="SUPFAM" id="SSF48452">
    <property type="entry name" value="TPR-like"/>
    <property type="match status" value="2"/>
</dbReference>
<dbReference type="PANTHER" id="PTHR11246:SF5">
    <property type="entry name" value="PRE-MRNA-SPLICING FACTOR SYF1"/>
    <property type="match status" value="1"/>
</dbReference>
<keyword evidence="3" id="KW-0507">mRNA processing</keyword>
<evidence type="ECO:0000256" key="7">
    <source>
        <dbReference type="ARBA" id="ARBA00023242"/>
    </source>
</evidence>
<evidence type="ECO:0000313" key="10">
    <source>
        <dbReference type="EMBL" id="KAF5185416.1"/>
    </source>
</evidence>
<feature type="region of interest" description="Disordered" evidence="8">
    <location>
        <begin position="314"/>
        <end position="351"/>
    </location>
</feature>
<organism evidence="10 11">
    <name type="scientific">Thalictrum thalictroides</name>
    <name type="common">Rue-anemone</name>
    <name type="synonym">Anemone thalictroides</name>
    <dbReference type="NCBI Taxonomy" id="46969"/>
    <lineage>
        <taxon>Eukaryota</taxon>
        <taxon>Viridiplantae</taxon>
        <taxon>Streptophyta</taxon>
        <taxon>Embryophyta</taxon>
        <taxon>Tracheophyta</taxon>
        <taxon>Spermatophyta</taxon>
        <taxon>Magnoliopsida</taxon>
        <taxon>Ranunculales</taxon>
        <taxon>Ranunculaceae</taxon>
        <taxon>Thalictroideae</taxon>
        <taxon>Thalictrum</taxon>
    </lineage>
</organism>
<name>A0A7J6VJX4_THATH</name>
<keyword evidence="4" id="KW-0747">Spliceosome</keyword>
<dbReference type="GO" id="GO:0071007">
    <property type="term" value="C:U2-type catalytic step 2 spliceosome"/>
    <property type="evidence" value="ECO:0007669"/>
    <property type="project" value="TreeGrafter"/>
</dbReference>
<comment type="similarity">
    <text evidence="2">Belongs to the crooked-neck family.</text>
</comment>